<keyword evidence="6" id="KW-0227">DNA damage</keyword>
<dbReference type="PROSITE" id="PS51462">
    <property type="entry name" value="NUDIX"/>
    <property type="match status" value="1"/>
</dbReference>
<keyword evidence="5" id="KW-0479">Metal-binding</keyword>
<protein>
    <recommendedName>
        <fullName evidence="13">8-oxo-dGTP diphosphatase</fullName>
        <ecNumber evidence="12">3.6.1.55</ecNumber>
    </recommendedName>
    <alternativeName>
        <fullName evidence="16">7,8-dihydro-8-oxoguanine-triphosphatase</fullName>
    </alternativeName>
    <alternativeName>
        <fullName evidence="15">Mutator protein MutT</fullName>
    </alternativeName>
    <alternativeName>
        <fullName evidence="14">dGTP pyrophosphohydrolase</fullName>
    </alternativeName>
</protein>
<feature type="region of interest" description="Disordered" evidence="18">
    <location>
        <begin position="141"/>
        <end position="160"/>
    </location>
</feature>
<evidence type="ECO:0000256" key="1">
    <source>
        <dbReference type="ARBA" id="ARBA00001946"/>
    </source>
</evidence>
<evidence type="ECO:0000256" key="10">
    <source>
        <dbReference type="ARBA" id="ARBA00035861"/>
    </source>
</evidence>
<sequence length="160" mass="17604">MKNFSTPVLVVAVALVDGEGRILLQRRRRGSEHGGLWEFPGGKVEPGESPQGAAVREIEEELGLRLEAARLEPVSFASDIDVPEPPRRSYVILLYTCRLWDGVPECRDGEAIAWFRGEEIAELPMPPLDYPLAEALLEKNANSRLPTPEVPPSGGLPTRP</sequence>
<keyword evidence="9" id="KW-0234">DNA repair</keyword>
<dbReference type="EMBL" id="JBBHJZ010000001">
    <property type="protein sequence ID" value="MEJ5976083.1"/>
    <property type="molecule type" value="Genomic_DNA"/>
</dbReference>
<name>A0ABU8RSY0_9SPHN</name>
<keyword evidence="3" id="KW-0515">Mutator protein</keyword>
<dbReference type="InterPro" id="IPR015797">
    <property type="entry name" value="NUDIX_hydrolase-like_dom_sf"/>
</dbReference>
<keyword evidence="8" id="KW-0460">Magnesium</keyword>
<dbReference type="SUPFAM" id="SSF55811">
    <property type="entry name" value="Nudix"/>
    <property type="match status" value="1"/>
</dbReference>
<keyword evidence="4" id="KW-0235">DNA replication</keyword>
<evidence type="ECO:0000256" key="6">
    <source>
        <dbReference type="ARBA" id="ARBA00022763"/>
    </source>
</evidence>
<gene>
    <name evidence="20" type="ORF">WG901_05530</name>
</gene>
<evidence type="ECO:0000256" key="16">
    <source>
        <dbReference type="ARBA" id="ARBA00042798"/>
    </source>
</evidence>
<dbReference type="RefSeq" id="WP_339586002.1">
    <property type="nucleotide sequence ID" value="NZ_JBBHJZ010000001.1"/>
</dbReference>
<dbReference type="InterPro" id="IPR047127">
    <property type="entry name" value="MutT-like"/>
</dbReference>
<dbReference type="InterPro" id="IPR000086">
    <property type="entry name" value="NUDIX_hydrolase_dom"/>
</dbReference>
<evidence type="ECO:0000256" key="13">
    <source>
        <dbReference type="ARBA" id="ARBA00040794"/>
    </source>
</evidence>
<evidence type="ECO:0000313" key="20">
    <source>
        <dbReference type="EMBL" id="MEJ5976083.1"/>
    </source>
</evidence>
<feature type="domain" description="Nudix hydrolase" evidence="19">
    <location>
        <begin position="6"/>
        <end position="138"/>
    </location>
</feature>
<evidence type="ECO:0000256" key="3">
    <source>
        <dbReference type="ARBA" id="ARBA00022457"/>
    </source>
</evidence>
<keyword evidence="21" id="KW-1185">Reference proteome</keyword>
<dbReference type="GO" id="GO:0016787">
    <property type="term" value="F:hydrolase activity"/>
    <property type="evidence" value="ECO:0007669"/>
    <property type="project" value="UniProtKB-KW"/>
</dbReference>
<dbReference type="Gene3D" id="3.90.79.10">
    <property type="entry name" value="Nucleoside Triphosphate Pyrophosphohydrolase"/>
    <property type="match status" value="1"/>
</dbReference>
<accession>A0ABU8RSY0</accession>
<evidence type="ECO:0000256" key="18">
    <source>
        <dbReference type="SAM" id="MobiDB-lite"/>
    </source>
</evidence>
<evidence type="ECO:0000256" key="8">
    <source>
        <dbReference type="ARBA" id="ARBA00022842"/>
    </source>
</evidence>
<comment type="similarity">
    <text evidence="2 17">Belongs to the Nudix hydrolase family.</text>
</comment>
<dbReference type="EC" id="3.6.1.55" evidence="12"/>
<evidence type="ECO:0000256" key="11">
    <source>
        <dbReference type="ARBA" id="ARBA00036904"/>
    </source>
</evidence>
<evidence type="ECO:0000256" key="9">
    <source>
        <dbReference type="ARBA" id="ARBA00023204"/>
    </source>
</evidence>
<evidence type="ECO:0000256" key="7">
    <source>
        <dbReference type="ARBA" id="ARBA00022801"/>
    </source>
</evidence>
<evidence type="ECO:0000313" key="21">
    <source>
        <dbReference type="Proteomes" id="UP001361239"/>
    </source>
</evidence>
<dbReference type="InterPro" id="IPR020476">
    <property type="entry name" value="Nudix_hydrolase"/>
</dbReference>
<evidence type="ECO:0000256" key="14">
    <source>
        <dbReference type="ARBA" id="ARBA00041592"/>
    </source>
</evidence>
<evidence type="ECO:0000256" key="4">
    <source>
        <dbReference type="ARBA" id="ARBA00022705"/>
    </source>
</evidence>
<reference evidence="20 21" key="1">
    <citation type="submission" date="2024-03" db="EMBL/GenBank/DDBJ databases">
        <authorList>
            <person name="Jo J.-H."/>
        </authorList>
    </citation>
    <scope>NUCLEOTIDE SEQUENCE [LARGE SCALE GENOMIC DNA]</scope>
    <source>
        <strain evidence="20 21">PS1R-30</strain>
    </source>
</reference>
<dbReference type="Pfam" id="PF00293">
    <property type="entry name" value="NUDIX"/>
    <property type="match status" value="1"/>
</dbReference>
<dbReference type="InterPro" id="IPR020084">
    <property type="entry name" value="NUDIX_hydrolase_CS"/>
</dbReference>
<dbReference type="PANTHER" id="PTHR47707:SF1">
    <property type="entry name" value="NUDIX HYDROLASE FAMILY PROTEIN"/>
    <property type="match status" value="1"/>
</dbReference>
<dbReference type="Proteomes" id="UP001361239">
    <property type="component" value="Unassembled WGS sequence"/>
</dbReference>
<dbReference type="PANTHER" id="PTHR47707">
    <property type="entry name" value="8-OXO-DGTP DIPHOSPHATASE"/>
    <property type="match status" value="1"/>
</dbReference>
<dbReference type="CDD" id="cd03425">
    <property type="entry name" value="NUDIX_MutT_NudA_like"/>
    <property type="match status" value="1"/>
</dbReference>
<evidence type="ECO:0000256" key="15">
    <source>
        <dbReference type="ARBA" id="ARBA00041979"/>
    </source>
</evidence>
<evidence type="ECO:0000256" key="5">
    <source>
        <dbReference type="ARBA" id="ARBA00022723"/>
    </source>
</evidence>
<comment type="catalytic activity">
    <reaction evidence="11">
        <text>8-oxo-GTP + H2O = 8-oxo-GMP + diphosphate + H(+)</text>
        <dbReference type="Rhea" id="RHEA:67616"/>
        <dbReference type="ChEBI" id="CHEBI:15377"/>
        <dbReference type="ChEBI" id="CHEBI:15378"/>
        <dbReference type="ChEBI" id="CHEBI:33019"/>
        <dbReference type="ChEBI" id="CHEBI:143553"/>
        <dbReference type="ChEBI" id="CHEBI:145694"/>
    </reaction>
</comment>
<evidence type="ECO:0000256" key="12">
    <source>
        <dbReference type="ARBA" id="ARBA00038905"/>
    </source>
</evidence>
<evidence type="ECO:0000256" key="17">
    <source>
        <dbReference type="RuleBase" id="RU003476"/>
    </source>
</evidence>
<dbReference type="PRINTS" id="PR00502">
    <property type="entry name" value="NUDIXFAMILY"/>
</dbReference>
<keyword evidence="7 17" id="KW-0378">Hydrolase</keyword>
<proteinExistence type="inferred from homology"/>
<evidence type="ECO:0000259" key="19">
    <source>
        <dbReference type="PROSITE" id="PS51462"/>
    </source>
</evidence>
<evidence type="ECO:0000256" key="2">
    <source>
        <dbReference type="ARBA" id="ARBA00005582"/>
    </source>
</evidence>
<comment type="caution">
    <text evidence="20">The sequence shown here is derived from an EMBL/GenBank/DDBJ whole genome shotgun (WGS) entry which is preliminary data.</text>
</comment>
<comment type="cofactor">
    <cofactor evidence="1">
        <name>Mg(2+)</name>
        <dbReference type="ChEBI" id="CHEBI:18420"/>
    </cofactor>
</comment>
<comment type="catalytic activity">
    <reaction evidence="10">
        <text>8-oxo-dGTP + H2O = 8-oxo-dGMP + diphosphate + H(+)</text>
        <dbReference type="Rhea" id="RHEA:31575"/>
        <dbReference type="ChEBI" id="CHEBI:15377"/>
        <dbReference type="ChEBI" id="CHEBI:15378"/>
        <dbReference type="ChEBI" id="CHEBI:33019"/>
        <dbReference type="ChEBI" id="CHEBI:63224"/>
        <dbReference type="ChEBI" id="CHEBI:77896"/>
        <dbReference type="EC" id="3.6.1.55"/>
    </reaction>
</comment>
<organism evidence="20 21">
    <name type="scientific">Novosphingobium anseongense</name>
    <dbReference type="NCBI Taxonomy" id="3133436"/>
    <lineage>
        <taxon>Bacteria</taxon>
        <taxon>Pseudomonadati</taxon>
        <taxon>Pseudomonadota</taxon>
        <taxon>Alphaproteobacteria</taxon>
        <taxon>Sphingomonadales</taxon>
        <taxon>Sphingomonadaceae</taxon>
        <taxon>Novosphingobium</taxon>
    </lineage>
</organism>
<dbReference type="PROSITE" id="PS00893">
    <property type="entry name" value="NUDIX_BOX"/>
    <property type="match status" value="1"/>
</dbReference>